<comment type="caution">
    <text evidence="2">The sequence shown here is derived from an EMBL/GenBank/DDBJ whole genome shotgun (WGS) entry which is preliminary data.</text>
</comment>
<dbReference type="EMBL" id="PPPD01000001">
    <property type="protein sequence ID" value="PNY82712.1"/>
    <property type="molecule type" value="Genomic_DNA"/>
</dbReference>
<keyword evidence="1" id="KW-1133">Transmembrane helix</keyword>
<organism evidence="2 3">
    <name type="scientific">Deinococcus koreensis</name>
    <dbReference type="NCBI Taxonomy" id="2054903"/>
    <lineage>
        <taxon>Bacteria</taxon>
        <taxon>Thermotogati</taxon>
        <taxon>Deinococcota</taxon>
        <taxon>Deinococci</taxon>
        <taxon>Deinococcales</taxon>
        <taxon>Deinococcaceae</taxon>
        <taxon>Deinococcus</taxon>
    </lineage>
</organism>
<evidence type="ECO:0000313" key="2">
    <source>
        <dbReference type="EMBL" id="PNY82712.1"/>
    </source>
</evidence>
<proteinExistence type="predicted"/>
<protein>
    <submittedName>
        <fullName evidence="2">Uncharacterized protein</fullName>
    </submittedName>
</protein>
<reference evidence="2 3" key="1">
    <citation type="submission" date="2018-01" db="EMBL/GenBank/DDBJ databases">
        <title>Deinococcus koreensis sp. nov., a radiation-resistant bacterium isolated from river water.</title>
        <authorList>
            <person name="Choi A."/>
        </authorList>
    </citation>
    <scope>NUCLEOTIDE SEQUENCE [LARGE SCALE GENOMIC DNA]</scope>
    <source>
        <strain evidence="2 3">SJW1-2</strain>
    </source>
</reference>
<feature type="transmembrane region" description="Helical" evidence="1">
    <location>
        <begin position="108"/>
        <end position="131"/>
    </location>
</feature>
<dbReference type="Proteomes" id="UP000236379">
    <property type="component" value="Unassembled WGS sequence"/>
</dbReference>
<dbReference type="OrthoDB" id="73703at2"/>
<keyword evidence="3" id="KW-1185">Reference proteome</keyword>
<sequence>MTVHRLRSWFAGLALLALALLGVTLVVAASYARDATLVQLVQPAEAGIADLFGNVAGPGTLIGSPQVMIIRDPAAFLEGQTDSGARYVSDTYLRDQGIYPLQLKSVALIRNIVALSCAAAALLFGSLWWLARRGGAGPRR</sequence>
<keyword evidence="1" id="KW-0812">Transmembrane</keyword>
<dbReference type="RefSeq" id="WP_103313145.1">
    <property type="nucleotide sequence ID" value="NZ_PPPD01000001.1"/>
</dbReference>
<evidence type="ECO:0000256" key="1">
    <source>
        <dbReference type="SAM" id="Phobius"/>
    </source>
</evidence>
<gene>
    <name evidence="2" type="ORF">CVO96_16340</name>
</gene>
<accession>A0A2K3V1P8</accession>
<evidence type="ECO:0000313" key="3">
    <source>
        <dbReference type="Proteomes" id="UP000236379"/>
    </source>
</evidence>
<dbReference type="AlphaFoldDB" id="A0A2K3V1P8"/>
<keyword evidence="1" id="KW-0472">Membrane</keyword>
<name>A0A2K3V1P8_9DEIO</name>